<name>X1SFW4_9ZZZZ</name>
<dbReference type="AlphaFoldDB" id="X1SFW4"/>
<gene>
    <name evidence="1" type="ORF">S12H4_38394</name>
</gene>
<feature type="non-terminal residue" evidence="1">
    <location>
        <position position="266"/>
    </location>
</feature>
<protein>
    <submittedName>
        <fullName evidence="1">Uncharacterized protein</fullName>
    </submittedName>
</protein>
<accession>X1SFW4</accession>
<feature type="non-terminal residue" evidence="1">
    <location>
        <position position="1"/>
    </location>
</feature>
<evidence type="ECO:0000313" key="1">
    <source>
        <dbReference type="EMBL" id="GAI91863.1"/>
    </source>
</evidence>
<proteinExistence type="predicted"/>
<comment type="caution">
    <text evidence="1">The sequence shown here is derived from an EMBL/GenBank/DDBJ whole genome shotgun (WGS) entry which is preliminary data.</text>
</comment>
<organism evidence="1">
    <name type="scientific">marine sediment metagenome</name>
    <dbReference type="NCBI Taxonomy" id="412755"/>
    <lineage>
        <taxon>unclassified sequences</taxon>
        <taxon>metagenomes</taxon>
        <taxon>ecological metagenomes</taxon>
    </lineage>
</organism>
<reference evidence="1" key="1">
    <citation type="journal article" date="2014" name="Front. Microbiol.">
        <title>High frequency of phylogenetically diverse reductive dehalogenase-homologous genes in deep subseafloor sedimentary metagenomes.</title>
        <authorList>
            <person name="Kawai M."/>
            <person name="Futagami T."/>
            <person name="Toyoda A."/>
            <person name="Takaki Y."/>
            <person name="Nishi S."/>
            <person name="Hori S."/>
            <person name="Arai W."/>
            <person name="Tsubouchi T."/>
            <person name="Morono Y."/>
            <person name="Uchiyama I."/>
            <person name="Ito T."/>
            <person name="Fujiyama A."/>
            <person name="Inagaki F."/>
            <person name="Takami H."/>
        </authorList>
    </citation>
    <scope>NUCLEOTIDE SEQUENCE</scope>
    <source>
        <strain evidence="1">Expedition CK06-06</strain>
    </source>
</reference>
<sequence>EIANESLILGGSNDQFDDGATRYNQIMGAGGPYTGTENDVRQVIPTAGTIKDFYVKLNIDPGTAPDAYTLTVRWNGATVAQSLIVTIVADATTGNDLVHNLVVAPYDRITLMVTPVSSPAEMPIACWGMTFVADVDGESVVLGGSNGDLDDTATEYHFVTPPYPQVWTANEAFRHMLGQVCTITKLHIKINDVPGAGNSYTFTLRVADAASNVVAVVTGAASTIGNSGALEDTVANDEYMGLHVVPDDTPTVRDAYWGFVSYRQPG</sequence>
<dbReference type="EMBL" id="BARW01023107">
    <property type="protein sequence ID" value="GAI91863.1"/>
    <property type="molecule type" value="Genomic_DNA"/>
</dbReference>